<evidence type="ECO:0000256" key="2">
    <source>
        <dbReference type="ARBA" id="ARBA00022801"/>
    </source>
</evidence>
<sequence>MLLFVGLGNPTPNSENNRHNIGFKIIDAINQKFRLSKQKPKFKGLLTTGIINGQKVYAIKPLTFMNNSGICIRELIEYFKINAENVIVFHDDLDIDFGKIKAKFGGSSAGHNGIESIDKSIGKDYSRVRIGIGHPKNKIDAADHVLHDFNDEEKIELDSIT</sequence>
<gene>
    <name evidence="4" type="ORF">METZ01_LOCUS489914</name>
</gene>
<reference evidence="4" key="1">
    <citation type="submission" date="2018-05" db="EMBL/GenBank/DDBJ databases">
        <authorList>
            <person name="Lanie J.A."/>
            <person name="Ng W.-L."/>
            <person name="Kazmierczak K.M."/>
            <person name="Andrzejewski T.M."/>
            <person name="Davidsen T.M."/>
            <person name="Wayne K.J."/>
            <person name="Tettelin H."/>
            <person name="Glass J.I."/>
            <person name="Rusch D."/>
            <person name="Podicherti R."/>
            <person name="Tsui H.-C.T."/>
            <person name="Winkler M.E."/>
        </authorList>
    </citation>
    <scope>NUCLEOTIDE SEQUENCE</scope>
</reference>
<proteinExistence type="inferred from homology"/>
<dbReference type="Pfam" id="PF01195">
    <property type="entry name" value="Pept_tRNA_hydro"/>
    <property type="match status" value="1"/>
</dbReference>
<protein>
    <recommendedName>
        <fullName evidence="5">Peptidyl-tRNA hydrolase</fullName>
    </recommendedName>
</protein>
<evidence type="ECO:0000313" key="4">
    <source>
        <dbReference type="EMBL" id="SVE37060.1"/>
    </source>
</evidence>
<evidence type="ECO:0000256" key="1">
    <source>
        <dbReference type="ARBA" id="ARBA00022555"/>
    </source>
</evidence>
<accession>A0A383CYD7</accession>
<dbReference type="GO" id="GO:0000049">
    <property type="term" value="F:tRNA binding"/>
    <property type="evidence" value="ECO:0007669"/>
    <property type="project" value="UniProtKB-KW"/>
</dbReference>
<dbReference type="PANTHER" id="PTHR17224:SF1">
    <property type="entry name" value="PEPTIDYL-TRNA HYDROLASE"/>
    <property type="match status" value="1"/>
</dbReference>
<dbReference type="GO" id="GO:0004045">
    <property type="term" value="F:peptidyl-tRNA hydrolase activity"/>
    <property type="evidence" value="ECO:0007669"/>
    <property type="project" value="InterPro"/>
</dbReference>
<feature type="non-terminal residue" evidence="4">
    <location>
        <position position="161"/>
    </location>
</feature>
<dbReference type="InterPro" id="IPR036416">
    <property type="entry name" value="Pept_tRNA_hydro_sf"/>
</dbReference>
<dbReference type="SUPFAM" id="SSF53178">
    <property type="entry name" value="Peptidyl-tRNA hydrolase-like"/>
    <property type="match status" value="1"/>
</dbReference>
<keyword evidence="1" id="KW-0820">tRNA-binding</keyword>
<dbReference type="NCBIfam" id="TIGR00447">
    <property type="entry name" value="pth"/>
    <property type="match status" value="1"/>
</dbReference>
<dbReference type="AlphaFoldDB" id="A0A383CYD7"/>
<dbReference type="EMBL" id="UINC01212640">
    <property type="protein sequence ID" value="SVE37060.1"/>
    <property type="molecule type" value="Genomic_DNA"/>
</dbReference>
<dbReference type="Gene3D" id="3.40.50.1470">
    <property type="entry name" value="Peptidyl-tRNA hydrolase"/>
    <property type="match status" value="1"/>
</dbReference>
<dbReference type="PANTHER" id="PTHR17224">
    <property type="entry name" value="PEPTIDYL-TRNA HYDROLASE"/>
    <property type="match status" value="1"/>
</dbReference>
<keyword evidence="3" id="KW-0694">RNA-binding</keyword>
<dbReference type="FunFam" id="3.40.50.1470:FF:000001">
    <property type="entry name" value="Peptidyl-tRNA hydrolase"/>
    <property type="match status" value="1"/>
</dbReference>
<dbReference type="HAMAP" id="MF_00083">
    <property type="entry name" value="Pept_tRNA_hydro_bact"/>
    <property type="match status" value="1"/>
</dbReference>
<dbReference type="InterPro" id="IPR001328">
    <property type="entry name" value="Pept_tRNA_hydro"/>
</dbReference>
<name>A0A383CYD7_9ZZZZ</name>
<evidence type="ECO:0000256" key="3">
    <source>
        <dbReference type="ARBA" id="ARBA00022884"/>
    </source>
</evidence>
<keyword evidence="2" id="KW-0378">Hydrolase</keyword>
<dbReference type="CDD" id="cd00462">
    <property type="entry name" value="PTH"/>
    <property type="match status" value="1"/>
</dbReference>
<organism evidence="4">
    <name type="scientific">marine metagenome</name>
    <dbReference type="NCBI Taxonomy" id="408172"/>
    <lineage>
        <taxon>unclassified sequences</taxon>
        <taxon>metagenomes</taxon>
        <taxon>ecological metagenomes</taxon>
    </lineage>
</organism>
<evidence type="ECO:0008006" key="5">
    <source>
        <dbReference type="Google" id="ProtNLM"/>
    </source>
</evidence>